<dbReference type="Pfam" id="PF11211">
    <property type="entry name" value="DUF2997"/>
    <property type="match status" value="1"/>
</dbReference>
<organism evidence="1 2">
    <name type="scientific">Chitinophaga terrae</name>
    <name type="common">ex Kim and Jung 2007</name>
    <dbReference type="NCBI Taxonomy" id="408074"/>
    <lineage>
        <taxon>Bacteria</taxon>
        <taxon>Pseudomonadati</taxon>
        <taxon>Bacteroidota</taxon>
        <taxon>Chitinophagia</taxon>
        <taxon>Chitinophagales</taxon>
        <taxon>Chitinophagaceae</taxon>
        <taxon>Chitinophaga</taxon>
    </lineage>
</organism>
<dbReference type="RefSeq" id="WP_089762310.1">
    <property type="nucleotide sequence ID" value="NZ_BKAT01000007.1"/>
</dbReference>
<accession>A0A1H4CIC2</accession>
<dbReference type="InterPro" id="IPR021375">
    <property type="entry name" value="DUF2997"/>
</dbReference>
<dbReference type="STRING" id="408074.SAMN05660909_02659"/>
<keyword evidence="2" id="KW-1185">Reference proteome</keyword>
<evidence type="ECO:0000313" key="2">
    <source>
        <dbReference type="Proteomes" id="UP000199656"/>
    </source>
</evidence>
<protein>
    <recommendedName>
        <fullName evidence="3">DUF2997 domain-containing protein</fullName>
    </recommendedName>
</protein>
<reference evidence="2" key="1">
    <citation type="submission" date="2016-10" db="EMBL/GenBank/DDBJ databases">
        <authorList>
            <person name="Varghese N."/>
            <person name="Submissions S."/>
        </authorList>
    </citation>
    <scope>NUCLEOTIDE SEQUENCE [LARGE SCALE GENOMIC DNA]</scope>
    <source>
        <strain evidence="2">DSM 23920</strain>
    </source>
</reference>
<dbReference type="EMBL" id="FNRL01000010">
    <property type="protein sequence ID" value="SEA60165.1"/>
    <property type="molecule type" value="Genomic_DNA"/>
</dbReference>
<gene>
    <name evidence="1" type="ORF">SAMN05660909_02659</name>
</gene>
<dbReference type="AlphaFoldDB" id="A0A1H4CIC2"/>
<evidence type="ECO:0000313" key="1">
    <source>
        <dbReference type="EMBL" id="SEA60165.1"/>
    </source>
</evidence>
<proteinExistence type="predicted"/>
<evidence type="ECO:0008006" key="3">
    <source>
        <dbReference type="Google" id="ProtNLM"/>
    </source>
</evidence>
<dbReference type="Proteomes" id="UP000199656">
    <property type="component" value="Unassembled WGS sequence"/>
</dbReference>
<sequence>MASQRKLVISIDKEGNVTAEINGVKGPSCKDYEKLIEQLVDGMITDETLTSEFYEQENKNDDSTNLSNKL</sequence>
<name>A0A1H4CIC2_9BACT</name>